<evidence type="ECO:0000313" key="2">
    <source>
        <dbReference type="Proteomes" id="UP000474777"/>
    </source>
</evidence>
<sequence>MEERHIRDKKAIQQLYNDILPQLAQVVHQNLQPVLALFENFTLERLLDTRTKDPADPEKEVSVEQGNVQLLELKLKLEGFNKPGTEPFDLTKDLLFKLHYNYYSVGPDKNTDWLEKDYLQRWQNDELQTIAGQFCDAVIDTLTEKLNK</sequence>
<protein>
    <submittedName>
        <fullName evidence="1">Uncharacterized protein</fullName>
    </submittedName>
</protein>
<dbReference type="RefSeq" id="WP_163913255.1">
    <property type="nucleotide sequence ID" value="NZ_JAAGWD010000002.1"/>
</dbReference>
<evidence type="ECO:0000313" key="1">
    <source>
        <dbReference type="EMBL" id="NEM97137.1"/>
    </source>
</evidence>
<proteinExistence type="predicted"/>
<name>A0A6B3LU94_9BACT</name>
<dbReference type="AlphaFoldDB" id="A0A6B3LU94"/>
<organism evidence="1 2">
    <name type="scientific">Pontibacter burrus</name>
    <dbReference type="NCBI Taxonomy" id="2704466"/>
    <lineage>
        <taxon>Bacteria</taxon>
        <taxon>Pseudomonadati</taxon>
        <taxon>Bacteroidota</taxon>
        <taxon>Cytophagia</taxon>
        <taxon>Cytophagales</taxon>
        <taxon>Hymenobacteraceae</taxon>
        <taxon>Pontibacter</taxon>
    </lineage>
</organism>
<gene>
    <name evidence="1" type="ORF">GXP69_05470</name>
</gene>
<reference evidence="1 2" key="1">
    <citation type="submission" date="2020-02" db="EMBL/GenBank/DDBJ databases">
        <authorList>
            <person name="Kim M.K."/>
        </authorList>
    </citation>
    <scope>NUCLEOTIDE SEQUENCE [LARGE SCALE GENOMIC DNA]</scope>
    <source>
        <strain evidence="1 2">BT327</strain>
    </source>
</reference>
<dbReference type="Proteomes" id="UP000474777">
    <property type="component" value="Unassembled WGS sequence"/>
</dbReference>
<dbReference type="EMBL" id="JAAGWD010000002">
    <property type="protein sequence ID" value="NEM97137.1"/>
    <property type="molecule type" value="Genomic_DNA"/>
</dbReference>
<comment type="caution">
    <text evidence="1">The sequence shown here is derived from an EMBL/GenBank/DDBJ whole genome shotgun (WGS) entry which is preliminary data.</text>
</comment>
<keyword evidence="2" id="KW-1185">Reference proteome</keyword>
<accession>A0A6B3LU94</accession>